<evidence type="ECO:0000313" key="2">
    <source>
        <dbReference type="EMBL" id="CCE28474.1"/>
    </source>
</evidence>
<organism evidence="2 3">
    <name type="scientific">Claviceps purpurea (strain 20.1)</name>
    <name type="common">Ergot fungus</name>
    <name type="synonym">Sphacelia segetum</name>
    <dbReference type="NCBI Taxonomy" id="1111077"/>
    <lineage>
        <taxon>Eukaryota</taxon>
        <taxon>Fungi</taxon>
        <taxon>Dikarya</taxon>
        <taxon>Ascomycota</taxon>
        <taxon>Pezizomycotina</taxon>
        <taxon>Sordariomycetes</taxon>
        <taxon>Hypocreomycetidae</taxon>
        <taxon>Hypocreales</taxon>
        <taxon>Clavicipitaceae</taxon>
        <taxon>Claviceps</taxon>
    </lineage>
</organism>
<evidence type="ECO:0000256" key="1">
    <source>
        <dbReference type="SAM" id="MobiDB-lite"/>
    </source>
</evidence>
<dbReference type="Proteomes" id="UP000016801">
    <property type="component" value="Unassembled WGS sequence"/>
</dbReference>
<gene>
    <name evidence="2" type="ORF">CPUR_02161</name>
</gene>
<dbReference type="AlphaFoldDB" id="M1WBW2"/>
<accession>M1WBW2</accession>
<dbReference type="VEuPathDB" id="FungiDB:CPUR_02161"/>
<evidence type="ECO:0000313" key="3">
    <source>
        <dbReference type="Proteomes" id="UP000016801"/>
    </source>
</evidence>
<name>M1WBW2_CLAP2</name>
<sequence>MSSPCPPQTSSTPSGRGPYSRPQRRLELPGKGAETDNIAQAFLGKHLEDPGRDYMVRRHVISKLANTLDEFANVFSDTNSVLAKHTSNKAPQSTVASNIILPSRSKGNQARHALLLGLSKDITGVRTNDGEFIQRVGGLRNDVLPDHVIAVRVVEMLAQESLGYIGFSSAALSGKLQAFLGPYSRPSVA</sequence>
<comment type="caution">
    <text evidence="2">The sequence shown here is derived from an EMBL/GenBank/DDBJ whole genome shotgun (WGS) entry which is preliminary data.</text>
</comment>
<feature type="region of interest" description="Disordered" evidence="1">
    <location>
        <begin position="1"/>
        <end position="33"/>
    </location>
</feature>
<reference evidence="2 3" key="1">
    <citation type="journal article" date="2013" name="PLoS Genet.">
        <title>Plant-symbiotic fungi as chemical engineers: Multi-genome analysis of the Clavicipitaceae reveals dynamics of alkaloid loci.</title>
        <authorList>
            <person name="Schardl C.L."/>
            <person name="Young C.A."/>
            <person name="Hesse U."/>
            <person name="Amyotte S.G."/>
            <person name="Andreeva K."/>
            <person name="Calie P.J."/>
            <person name="Fleetwood D.J."/>
            <person name="Haws D.C."/>
            <person name="Moore N."/>
            <person name="Oeser B."/>
            <person name="Panaccione D.G."/>
            <person name="Schweri K.K."/>
            <person name="Voisey C.R."/>
            <person name="Farman M.L."/>
            <person name="Jaromczyk J.W."/>
            <person name="Roe B.A."/>
            <person name="O'Sullivan D.M."/>
            <person name="Scott B."/>
            <person name="Tudzynski P."/>
            <person name="An Z."/>
            <person name="Arnaoudova E.G."/>
            <person name="Bullock C.T."/>
            <person name="Charlton N.D."/>
            <person name="Chen L."/>
            <person name="Cox M."/>
            <person name="Dinkins R.D."/>
            <person name="Florea S."/>
            <person name="Glenn A.E."/>
            <person name="Gordon A."/>
            <person name="Gueldener U."/>
            <person name="Harris D.R."/>
            <person name="Hollin W."/>
            <person name="Jaromczyk J."/>
            <person name="Johnson R.D."/>
            <person name="Khan A.K."/>
            <person name="Leistner E."/>
            <person name="Leuchtmann A."/>
            <person name="Li C."/>
            <person name="Liu J."/>
            <person name="Liu J."/>
            <person name="Liu M."/>
            <person name="Mace W."/>
            <person name="Machado C."/>
            <person name="Nagabhyru P."/>
            <person name="Pan J."/>
            <person name="Schmid J."/>
            <person name="Sugawara K."/>
            <person name="Steiner U."/>
            <person name="Takach J.E."/>
            <person name="Tanaka E."/>
            <person name="Webb J.S."/>
            <person name="Wilson E.V."/>
            <person name="Wiseman J.L."/>
            <person name="Yoshida R."/>
            <person name="Zeng Z."/>
        </authorList>
    </citation>
    <scope>NUCLEOTIDE SEQUENCE [LARGE SCALE GENOMIC DNA]</scope>
    <source>
        <strain evidence="2 3">20.1</strain>
    </source>
</reference>
<dbReference type="EMBL" id="CAGA01000009">
    <property type="protein sequence ID" value="CCE28474.1"/>
    <property type="molecule type" value="Genomic_DNA"/>
</dbReference>
<keyword evidence="3" id="KW-1185">Reference proteome</keyword>
<proteinExistence type="predicted"/>
<dbReference type="HOGENOM" id="CLU_1434320_0_0_1"/>
<protein>
    <submittedName>
        <fullName evidence="2">Uncharacterized protein</fullName>
    </submittedName>
</protein>